<dbReference type="InterPro" id="IPR034660">
    <property type="entry name" value="DinB/YfiT-like"/>
</dbReference>
<comment type="caution">
    <text evidence="1">The sequence shown here is derived from an EMBL/GenBank/DDBJ whole genome shotgun (WGS) entry which is preliminary data.</text>
</comment>
<protein>
    <recommendedName>
        <fullName evidence="2">DinB-like domain-containing protein</fullName>
    </recommendedName>
</protein>
<accession>A0A644ZMA1</accession>
<proteinExistence type="predicted"/>
<reference evidence="1" key="1">
    <citation type="submission" date="2019-08" db="EMBL/GenBank/DDBJ databases">
        <authorList>
            <person name="Kucharzyk K."/>
            <person name="Murdoch R.W."/>
            <person name="Higgins S."/>
            <person name="Loffler F."/>
        </authorList>
    </citation>
    <scope>NUCLEOTIDE SEQUENCE</scope>
</reference>
<dbReference type="EMBL" id="VSSQ01009549">
    <property type="protein sequence ID" value="MPM41952.1"/>
    <property type="molecule type" value="Genomic_DNA"/>
</dbReference>
<evidence type="ECO:0000313" key="1">
    <source>
        <dbReference type="EMBL" id="MPM41952.1"/>
    </source>
</evidence>
<gene>
    <name evidence="1" type="ORF">SDC9_88614</name>
</gene>
<name>A0A644ZMA1_9ZZZZ</name>
<dbReference type="SUPFAM" id="SSF109854">
    <property type="entry name" value="DinB/YfiT-like putative metalloenzymes"/>
    <property type="match status" value="1"/>
</dbReference>
<sequence length="168" mass="19384">MERDDDMSEVLANDVRLQYQKTFTTIRRIVETFPEDQWLQPHGDEYYLPCRIAYHLAVVIDNYVAGGYKDKDFASKLPYGKWSEATAEILPNKAEFMVYFSAVLGRADRALATLNDEILLSPLEPERTWMGGTQMALHLYMMRELSDHTGELNKMLIENGLSDVWVGR</sequence>
<evidence type="ECO:0008006" key="2">
    <source>
        <dbReference type="Google" id="ProtNLM"/>
    </source>
</evidence>
<organism evidence="1">
    <name type="scientific">bioreactor metagenome</name>
    <dbReference type="NCBI Taxonomy" id="1076179"/>
    <lineage>
        <taxon>unclassified sequences</taxon>
        <taxon>metagenomes</taxon>
        <taxon>ecological metagenomes</taxon>
    </lineage>
</organism>
<dbReference type="Gene3D" id="1.20.120.450">
    <property type="entry name" value="dinb family like domain"/>
    <property type="match status" value="1"/>
</dbReference>
<dbReference type="AlphaFoldDB" id="A0A644ZMA1"/>